<dbReference type="PANTHER" id="PTHR35814">
    <property type="match status" value="1"/>
</dbReference>
<keyword evidence="7" id="KW-1185">Reference proteome</keyword>
<dbReference type="SUPFAM" id="SSF161084">
    <property type="entry name" value="MAPEG domain-like"/>
    <property type="match status" value="1"/>
</dbReference>
<dbReference type="Proteomes" id="UP000195442">
    <property type="component" value="Unassembled WGS sequence"/>
</dbReference>
<evidence type="ECO:0000313" key="6">
    <source>
        <dbReference type="EMBL" id="SJM92513.1"/>
    </source>
</evidence>
<dbReference type="InterPro" id="IPR023352">
    <property type="entry name" value="MAPEG-like_dom_sf"/>
</dbReference>
<feature type="transmembrane region" description="Helical" evidence="5">
    <location>
        <begin position="99"/>
        <end position="121"/>
    </location>
</feature>
<comment type="subcellular location">
    <subcellularLocation>
        <location evidence="1">Membrane</location>
    </subcellularLocation>
</comment>
<gene>
    <name evidence="6" type="primary">yecN</name>
    <name evidence="6" type="ORF">CRENPOLYSF2_2750002</name>
</gene>
<organism evidence="6 7">
    <name type="scientific">Crenothrix polyspora</name>
    <dbReference type="NCBI Taxonomy" id="360316"/>
    <lineage>
        <taxon>Bacteria</taxon>
        <taxon>Pseudomonadati</taxon>
        <taxon>Pseudomonadota</taxon>
        <taxon>Gammaproteobacteria</taxon>
        <taxon>Methylococcales</taxon>
        <taxon>Crenotrichaceae</taxon>
        <taxon>Crenothrix</taxon>
    </lineage>
</organism>
<evidence type="ECO:0000256" key="3">
    <source>
        <dbReference type="ARBA" id="ARBA00022989"/>
    </source>
</evidence>
<dbReference type="RefSeq" id="WP_087146998.1">
    <property type="nucleotide sequence ID" value="NZ_FUKJ01000196.1"/>
</dbReference>
<evidence type="ECO:0000256" key="4">
    <source>
        <dbReference type="ARBA" id="ARBA00023136"/>
    </source>
</evidence>
<name>A0A1R4H8E9_9GAMM</name>
<keyword evidence="4 5" id="KW-0472">Membrane</keyword>
<sequence>MISSIYAALSALWIVWLSFGVIKVRRAKQVKLGDGNEPELQAAIRAQGNATEYIPISLILLVLLEFSKAPIALVHVGGCLILAGRILHAKALRTDNLRYRVLGMQLTFFAIIGLAIANLVYGGLTVFS</sequence>
<dbReference type="GO" id="GO:0016020">
    <property type="term" value="C:membrane"/>
    <property type="evidence" value="ECO:0007669"/>
    <property type="project" value="UniProtKB-SubCell"/>
</dbReference>
<keyword evidence="3 5" id="KW-1133">Transmembrane helix</keyword>
<evidence type="ECO:0000256" key="2">
    <source>
        <dbReference type="ARBA" id="ARBA00022692"/>
    </source>
</evidence>
<dbReference type="Gene3D" id="1.20.120.550">
    <property type="entry name" value="Membrane associated eicosanoid/glutathione metabolism-like domain"/>
    <property type="match status" value="1"/>
</dbReference>
<dbReference type="Pfam" id="PF01124">
    <property type="entry name" value="MAPEG"/>
    <property type="match status" value="1"/>
</dbReference>
<evidence type="ECO:0000256" key="1">
    <source>
        <dbReference type="ARBA" id="ARBA00004370"/>
    </source>
</evidence>
<dbReference type="EMBL" id="FUKJ01000196">
    <property type="protein sequence ID" value="SJM92513.1"/>
    <property type="molecule type" value="Genomic_DNA"/>
</dbReference>
<accession>A0A1R4H8E9</accession>
<reference evidence="7" key="1">
    <citation type="submission" date="2017-02" db="EMBL/GenBank/DDBJ databases">
        <authorList>
            <person name="Daims H."/>
        </authorList>
    </citation>
    <scope>NUCLEOTIDE SEQUENCE [LARGE SCALE GENOMIC DNA]</scope>
</reference>
<keyword evidence="2 5" id="KW-0812">Transmembrane</keyword>
<evidence type="ECO:0000256" key="5">
    <source>
        <dbReference type="SAM" id="Phobius"/>
    </source>
</evidence>
<dbReference type="AlphaFoldDB" id="A0A1R4H8E9"/>
<dbReference type="InterPro" id="IPR001129">
    <property type="entry name" value="Membr-assoc_MAPEG"/>
</dbReference>
<dbReference type="OrthoDB" id="8537976at2"/>
<protein>
    <submittedName>
        <fullName evidence="6">Inner membrane protein YecN</fullName>
    </submittedName>
</protein>
<proteinExistence type="predicted"/>
<evidence type="ECO:0000313" key="7">
    <source>
        <dbReference type="Proteomes" id="UP000195442"/>
    </source>
</evidence>
<dbReference type="PANTHER" id="PTHR35814:SF1">
    <property type="entry name" value="GLUTATHIONE S-TRANSFERASE-RELATED"/>
    <property type="match status" value="1"/>
</dbReference>